<name>A0A2P2M5W4_RHIMU</name>
<dbReference type="EMBL" id="GGEC01045110">
    <property type="protein sequence ID" value="MBX25594.1"/>
    <property type="molecule type" value="Transcribed_RNA"/>
</dbReference>
<evidence type="ECO:0000313" key="1">
    <source>
        <dbReference type="EMBL" id="MBX25594.1"/>
    </source>
</evidence>
<proteinExistence type="predicted"/>
<accession>A0A2P2M5W4</accession>
<dbReference type="AlphaFoldDB" id="A0A2P2M5W4"/>
<sequence>MIHVPHYKSDEREIRPQHSIQFWRRDPCVPNPNTLISSLL</sequence>
<organism evidence="1">
    <name type="scientific">Rhizophora mucronata</name>
    <name type="common">Asiatic mangrove</name>
    <dbReference type="NCBI Taxonomy" id="61149"/>
    <lineage>
        <taxon>Eukaryota</taxon>
        <taxon>Viridiplantae</taxon>
        <taxon>Streptophyta</taxon>
        <taxon>Embryophyta</taxon>
        <taxon>Tracheophyta</taxon>
        <taxon>Spermatophyta</taxon>
        <taxon>Magnoliopsida</taxon>
        <taxon>eudicotyledons</taxon>
        <taxon>Gunneridae</taxon>
        <taxon>Pentapetalae</taxon>
        <taxon>rosids</taxon>
        <taxon>fabids</taxon>
        <taxon>Malpighiales</taxon>
        <taxon>Rhizophoraceae</taxon>
        <taxon>Rhizophora</taxon>
    </lineage>
</organism>
<reference evidence="1" key="1">
    <citation type="submission" date="2018-02" db="EMBL/GenBank/DDBJ databases">
        <title>Rhizophora mucronata_Transcriptome.</title>
        <authorList>
            <person name="Meera S.P."/>
            <person name="Sreeshan A."/>
            <person name="Augustine A."/>
        </authorList>
    </citation>
    <scope>NUCLEOTIDE SEQUENCE</scope>
    <source>
        <tissue evidence="1">Leaf</tissue>
    </source>
</reference>
<protein>
    <submittedName>
        <fullName evidence="1">Uncharacterized protein</fullName>
    </submittedName>
</protein>